<feature type="transmembrane region" description="Helical" evidence="1">
    <location>
        <begin position="21"/>
        <end position="44"/>
    </location>
</feature>
<dbReference type="KEGG" id="pgb:H744_1c1697"/>
<dbReference type="STRING" id="658445.H744_1c1697"/>
<dbReference type="Proteomes" id="UP000032303">
    <property type="component" value="Chromosome 1"/>
</dbReference>
<evidence type="ECO:0000313" key="3">
    <source>
        <dbReference type="Proteomes" id="UP000032303"/>
    </source>
</evidence>
<evidence type="ECO:0000256" key="1">
    <source>
        <dbReference type="SAM" id="Phobius"/>
    </source>
</evidence>
<dbReference type="AlphaFoldDB" id="A0A0C5WUJ9"/>
<keyword evidence="1" id="KW-0472">Membrane</keyword>
<proteinExistence type="predicted"/>
<gene>
    <name evidence="2" type="ORF">H744_1c1697</name>
</gene>
<organism evidence="2 3">
    <name type="scientific">Photobacterium gaetbulicola Gung47</name>
    <dbReference type="NCBI Taxonomy" id="658445"/>
    <lineage>
        <taxon>Bacteria</taxon>
        <taxon>Pseudomonadati</taxon>
        <taxon>Pseudomonadota</taxon>
        <taxon>Gammaproteobacteria</taxon>
        <taxon>Vibrionales</taxon>
        <taxon>Vibrionaceae</taxon>
        <taxon>Photobacterium</taxon>
    </lineage>
</organism>
<keyword evidence="1" id="KW-0812">Transmembrane</keyword>
<dbReference type="EMBL" id="CP005973">
    <property type="protein sequence ID" value="AJR06715.1"/>
    <property type="molecule type" value="Genomic_DNA"/>
</dbReference>
<reference evidence="2 3" key="1">
    <citation type="submission" date="2013-05" db="EMBL/GenBank/DDBJ databases">
        <title>Complete genome sequence of the lipase-producing bacterium Photobacterium gaetbulicola Gung47.</title>
        <authorList>
            <person name="Kim Y.-O."/>
        </authorList>
    </citation>
    <scope>NUCLEOTIDE SEQUENCE [LARGE SCALE GENOMIC DNA]</scope>
    <source>
        <strain evidence="2 3">Gung47</strain>
    </source>
</reference>
<sequence>MAIYRVHPHQLKGKLMLTGYWSIDAFIIAMATLCALVATIFGYLEWTGGGHLTPPNCKHDTKE</sequence>
<name>A0A0C5WUJ9_9GAMM</name>
<keyword evidence="3" id="KW-1185">Reference proteome</keyword>
<protein>
    <submittedName>
        <fullName evidence="2">Uncharacterized protein</fullName>
    </submittedName>
</protein>
<accession>A0A0C5WUJ9</accession>
<keyword evidence="1" id="KW-1133">Transmembrane helix</keyword>
<dbReference type="HOGENOM" id="CLU_2881980_0_0_6"/>
<evidence type="ECO:0000313" key="2">
    <source>
        <dbReference type="EMBL" id="AJR06715.1"/>
    </source>
</evidence>
<dbReference type="PATRIC" id="fig|658445.3.peg.1839"/>